<dbReference type="GO" id="GO:0006879">
    <property type="term" value="P:intracellular iron ion homeostasis"/>
    <property type="evidence" value="ECO:0007669"/>
    <property type="project" value="InterPro"/>
</dbReference>
<dbReference type="GeneID" id="17287309"/>
<feature type="compositionally biased region" description="Basic and acidic residues" evidence="2">
    <location>
        <begin position="1"/>
        <end position="17"/>
    </location>
</feature>
<dbReference type="STRING" id="2903.R1G889"/>
<dbReference type="eggNOG" id="KOG3348">
    <property type="taxonomic scope" value="Eukaryota"/>
</dbReference>
<evidence type="ECO:0008006" key="5">
    <source>
        <dbReference type="Google" id="ProtNLM"/>
    </source>
</evidence>
<evidence type="ECO:0000313" key="3">
    <source>
        <dbReference type="EnsemblProtists" id="EOD16565"/>
    </source>
</evidence>
<reference evidence="3" key="2">
    <citation type="submission" date="2024-10" db="UniProtKB">
        <authorList>
            <consortium name="EnsemblProtists"/>
        </authorList>
    </citation>
    <scope>IDENTIFICATION</scope>
</reference>
<dbReference type="SUPFAM" id="SSF82657">
    <property type="entry name" value="BolA-like"/>
    <property type="match status" value="1"/>
</dbReference>
<dbReference type="PaxDb" id="2903-EOD16565"/>
<dbReference type="KEGG" id="ehx:EMIHUDRAFT_194724"/>
<sequence length="146" mass="15104">MATHGHVEDAHEHDHAGRPCTAGHSHDSHELHGAGEHAHGGSDTATSGIAGQMKAKLYESELAPSYVSVEAHGDGCGQKVQCVVVAGAFDGVALLERHRAVQDLLAEEIKEIHAFQASTPASTASSLTAAALSAWHGVMLVAFLTA</sequence>
<dbReference type="InterPro" id="IPR002634">
    <property type="entry name" value="BolA"/>
</dbReference>
<name>A0A0D3IZ80_EMIH1</name>
<dbReference type="GO" id="GO:0005829">
    <property type="term" value="C:cytosol"/>
    <property type="evidence" value="ECO:0007669"/>
    <property type="project" value="TreeGrafter"/>
</dbReference>
<protein>
    <recommendedName>
        <fullName evidence="5">BolA-like protein</fullName>
    </recommendedName>
</protein>
<dbReference type="RefSeq" id="XP_005794468.1">
    <property type="nucleotide sequence ID" value="XM_005794411.1"/>
</dbReference>
<dbReference type="PANTHER" id="PTHR12735:SF27">
    <property type="entry name" value="BOLA-LIKE PROTEIN 2"/>
    <property type="match status" value="1"/>
</dbReference>
<dbReference type="GO" id="GO:0005634">
    <property type="term" value="C:nucleus"/>
    <property type="evidence" value="ECO:0007669"/>
    <property type="project" value="TreeGrafter"/>
</dbReference>
<dbReference type="InterPro" id="IPR045115">
    <property type="entry name" value="BOL2"/>
</dbReference>
<comment type="similarity">
    <text evidence="1">Belongs to the BolA/IbaG family.</text>
</comment>
<dbReference type="GeneID" id="17262718"/>
<dbReference type="GO" id="GO:0051537">
    <property type="term" value="F:2 iron, 2 sulfur cluster binding"/>
    <property type="evidence" value="ECO:0007669"/>
    <property type="project" value="InterPro"/>
</dbReference>
<proteinExistence type="inferred from homology"/>
<organism evidence="3 4">
    <name type="scientific">Emiliania huxleyi (strain CCMP1516)</name>
    <dbReference type="NCBI Taxonomy" id="280463"/>
    <lineage>
        <taxon>Eukaryota</taxon>
        <taxon>Haptista</taxon>
        <taxon>Haptophyta</taxon>
        <taxon>Prymnesiophyceae</taxon>
        <taxon>Isochrysidales</taxon>
        <taxon>Noelaerhabdaceae</taxon>
        <taxon>Emiliania</taxon>
    </lineage>
</organism>
<dbReference type="Proteomes" id="UP000013827">
    <property type="component" value="Unassembled WGS sequence"/>
</dbReference>
<evidence type="ECO:0000256" key="1">
    <source>
        <dbReference type="RuleBase" id="RU003860"/>
    </source>
</evidence>
<dbReference type="PANTHER" id="PTHR12735">
    <property type="entry name" value="BOLA-LIKE PROTEIN-RELATED"/>
    <property type="match status" value="1"/>
</dbReference>
<dbReference type="Gene3D" id="3.10.20.90">
    <property type="entry name" value="Phosphatidylinositol 3-kinase Catalytic Subunit, Chain A, domain 1"/>
    <property type="match status" value="1"/>
</dbReference>
<dbReference type="InterPro" id="IPR036065">
    <property type="entry name" value="BolA-like_sf"/>
</dbReference>
<dbReference type="GO" id="GO:0051604">
    <property type="term" value="P:protein maturation"/>
    <property type="evidence" value="ECO:0007669"/>
    <property type="project" value="InterPro"/>
</dbReference>
<dbReference type="KEGG" id="ehx:EMIHUDRAFT_244936"/>
<dbReference type="RefSeq" id="XP_005768994.1">
    <property type="nucleotide sequence ID" value="XM_005768937.1"/>
</dbReference>
<dbReference type="EnsemblProtists" id="EOD42039">
    <property type="protein sequence ID" value="EOD42039"/>
    <property type="gene ID" value="EMIHUDRAFT_194724"/>
</dbReference>
<feature type="compositionally biased region" description="Basic and acidic residues" evidence="2">
    <location>
        <begin position="24"/>
        <end position="40"/>
    </location>
</feature>
<feature type="region of interest" description="Disordered" evidence="2">
    <location>
        <begin position="1"/>
        <end position="46"/>
    </location>
</feature>
<evidence type="ECO:0000313" key="4">
    <source>
        <dbReference type="Proteomes" id="UP000013827"/>
    </source>
</evidence>
<dbReference type="EnsemblProtists" id="EOD16565">
    <property type="protein sequence ID" value="EOD16565"/>
    <property type="gene ID" value="EMIHUDRAFT_244936"/>
</dbReference>
<dbReference type="HOGENOM" id="CLU_1780916_0_0_1"/>
<dbReference type="AlphaFoldDB" id="A0A0D3IZ80"/>
<reference evidence="4" key="1">
    <citation type="journal article" date="2013" name="Nature">
        <title>Pan genome of the phytoplankton Emiliania underpins its global distribution.</title>
        <authorList>
            <person name="Read B.A."/>
            <person name="Kegel J."/>
            <person name="Klute M.J."/>
            <person name="Kuo A."/>
            <person name="Lefebvre S.C."/>
            <person name="Maumus F."/>
            <person name="Mayer C."/>
            <person name="Miller J."/>
            <person name="Monier A."/>
            <person name="Salamov A."/>
            <person name="Young J."/>
            <person name="Aguilar M."/>
            <person name="Claverie J.M."/>
            <person name="Frickenhaus S."/>
            <person name="Gonzalez K."/>
            <person name="Herman E.K."/>
            <person name="Lin Y.C."/>
            <person name="Napier J."/>
            <person name="Ogata H."/>
            <person name="Sarno A.F."/>
            <person name="Shmutz J."/>
            <person name="Schroeder D."/>
            <person name="de Vargas C."/>
            <person name="Verret F."/>
            <person name="von Dassow P."/>
            <person name="Valentin K."/>
            <person name="Van de Peer Y."/>
            <person name="Wheeler G."/>
            <person name="Dacks J.B."/>
            <person name="Delwiche C.F."/>
            <person name="Dyhrman S.T."/>
            <person name="Glockner G."/>
            <person name="John U."/>
            <person name="Richards T."/>
            <person name="Worden A.Z."/>
            <person name="Zhang X."/>
            <person name="Grigoriev I.V."/>
            <person name="Allen A.E."/>
            <person name="Bidle K."/>
            <person name="Borodovsky M."/>
            <person name="Bowler C."/>
            <person name="Brownlee C."/>
            <person name="Cock J.M."/>
            <person name="Elias M."/>
            <person name="Gladyshev V.N."/>
            <person name="Groth M."/>
            <person name="Guda C."/>
            <person name="Hadaegh A."/>
            <person name="Iglesias-Rodriguez M.D."/>
            <person name="Jenkins J."/>
            <person name="Jones B.M."/>
            <person name="Lawson T."/>
            <person name="Leese F."/>
            <person name="Lindquist E."/>
            <person name="Lobanov A."/>
            <person name="Lomsadze A."/>
            <person name="Malik S.B."/>
            <person name="Marsh M.E."/>
            <person name="Mackinder L."/>
            <person name="Mock T."/>
            <person name="Mueller-Roeber B."/>
            <person name="Pagarete A."/>
            <person name="Parker M."/>
            <person name="Probert I."/>
            <person name="Quesneville H."/>
            <person name="Raines C."/>
            <person name="Rensing S.A."/>
            <person name="Riano-Pachon D.M."/>
            <person name="Richier S."/>
            <person name="Rokitta S."/>
            <person name="Shiraiwa Y."/>
            <person name="Soanes D.M."/>
            <person name="van der Giezen M."/>
            <person name="Wahlund T.M."/>
            <person name="Williams B."/>
            <person name="Wilson W."/>
            <person name="Wolfe G."/>
            <person name="Wurch L.L."/>
        </authorList>
    </citation>
    <scope>NUCLEOTIDE SEQUENCE</scope>
</reference>
<keyword evidence="4" id="KW-1185">Reference proteome</keyword>
<dbReference type="Pfam" id="PF01722">
    <property type="entry name" value="BolA"/>
    <property type="match status" value="1"/>
</dbReference>
<accession>A0A0D3IZ80</accession>
<evidence type="ECO:0000256" key="2">
    <source>
        <dbReference type="SAM" id="MobiDB-lite"/>
    </source>
</evidence>